<dbReference type="GO" id="GO:0009011">
    <property type="term" value="F:alpha-1,4-glucan glucosyltransferase (ADP-glucose donor) activity"/>
    <property type="evidence" value="ECO:0007669"/>
    <property type="project" value="UniProtKB-UniRule"/>
</dbReference>
<evidence type="ECO:0000313" key="11">
    <source>
        <dbReference type="Proteomes" id="UP000287605"/>
    </source>
</evidence>
<reference evidence="10 11" key="1">
    <citation type="submission" date="2017-05" db="EMBL/GenBank/DDBJ databases">
        <title>Vagococcus spp. assemblies.</title>
        <authorList>
            <person name="Gulvik C.A."/>
        </authorList>
    </citation>
    <scope>NUCLEOTIDE SEQUENCE [LARGE SCALE GENOMIC DNA]</scope>
    <source>
        <strain evidence="10 11">CCUG 51432</strain>
    </source>
</reference>
<dbReference type="AlphaFoldDB" id="A0A430B5Q0"/>
<dbReference type="Gene3D" id="3.40.50.2000">
    <property type="entry name" value="Glycogen Phosphorylase B"/>
    <property type="match status" value="2"/>
</dbReference>
<evidence type="ECO:0000313" key="10">
    <source>
        <dbReference type="EMBL" id="RSU15629.1"/>
    </source>
</evidence>
<evidence type="ECO:0000256" key="4">
    <source>
        <dbReference type="ARBA" id="ARBA00022676"/>
    </source>
</evidence>
<dbReference type="RefSeq" id="WP_126806229.1">
    <property type="nucleotide sequence ID" value="NZ_NGKA01000001.1"/>
</dbReference>
<dbReference type="Pfam" id="PF00534">
    <property type="entry name" value="Glycos_transf_1"/>
    <property type="match status" value="1"/>
</dbReference>
<evidence type="ECO:0000256" key="2">
    <source>
        <dbReference type="ARBA" id="ARBA00002764"/>
    </source>
</evidence>
<comment type="function">
    <text evidence="2 7">Synthesizes alpha-1,4-glucan chains using ADP-glucose.</text>
</comment>
<dbReference type="PANTHER" id="PTHR45825:SF11">
    <property type="entry name" value="ALPHA AMYLASE DOMAIN-CONTAINING PROTEIN"/>
    <property type="match status" value="1"/>
</dbReference>
<protein>
    <recommendedName>
        <fullName evidence="7">Glycogen synthase</fullName>
        <ecNumber evidence="7">2.4.1.21</ecNumber>
    </recommendedName>
    <alternativeName>
        <fullName evidence="7">Starch [bacterial glycogen] synthase</fullName>
    </alternativeName>
</protein>
<dbReference type="PANTHER" id="PTHR45825">
    <property type="entry name" value="GRANULE-BOUND STARCH SYNTHASE 1, CHLOROPLASTIC/AMYLOPLASTIC"/>
    <property type="match status" value="1"/>
</dbReference>
<feature type="binding site" evidence="7">
    <location>
        <position position="15"/>
    </location>
    <ligand>
        <name>ADP-alpha-D-glucose</name>
        <dbReference type="ChEBI" id="CHEBI:57498"/>
    </ligand>
</feature>
<dbReference type="Pfam" id="PF08323">
    <property type="entry name" value="Glyco_transf_5"/>
    <property type="match status" value="1"/>
</dbReference>
<dbReference type="NCBIfam" id="NF001898">
    <property type="entry name" value="PRK00654.1-1"/>
    <property type="match status" value="1"/>
</dbReference>
<keyword evidence="4 7" id="KW-0328">Glycosyltransferase</keyword>
<accession>A0A430B5Q0</accession>
<dbReference type="GO" id="GO:0005978">
    <property type="term" value="P:glycogen biosynthetic process"/>
    <property type="evidence" value="ECO:0007669"/>
    <property type="project" value="UniProtKB-UniRule"/>
</dbReference>
<name>A0A430B5Q0_9ENTE</name>
<comment type="similarity">
    <text evidence="3 7">Belongs to the glycosyltransferase 1 family. Bacterial/plant glycogen synthase subfamily.</text>
</comment>
<keyword evidence="11" id="KW-1185">Reference proteome</keyword>
<evidence type="ECO:0000259" key="9">
    <source>
        <dbReference type="Pfam" id="PF08323"/>
    </source>
</evidence>
<dbReference type="EMBL" id="NGKA01000001">
    <property type="protein sequence ID" value="RSU15629.1"/>
    <property type="molecule type" value="Genomic_DNA"/>
</dbReference>
<dbReference type="NCBIfam" id="TIGR02095">
    <property type="entry name" value="glgA"/>
    <property type="match status" value="1"/>
</dbReference>
<sequence length="476" mass="54303">MKILFAAAECAPFFKSGGLGDVVGALPKELIKQNQEVAVVLPLFKNLPEKYRKDLEHLLDFTVNVGWRKQYCGIKRLVYQNVTYYFIDNLYYFDRDGIYGYYDDGERFAFFQQAVIEMMEKIDFIPDVLHVHDYHTGMIPYLLKEKYHWVEAYRQIKTVLTIHNMEFQGQCSESVLHNLFGIGLERYHDGTIRIDDGINFLKAGIIYADKVNTVSPSYAQEIQTPEFGFGLDGILRMVAGKLSGILNGIDYDINNPKTDPHLFANFSVDDLAGKKTNKKMLQNMVNLPEKDVPLIGVVSRLTNQKGFQLVAEEFENLMQFDCQLVLLGTGDAGFENFFKYMGNKYPEQFSANILFDASFAQKIYAGSDIFLMPSAFEPCGLSQMIAMRYGTLPIVHEVGGLKDTIIPYNPVTSQGDGFGFSQFQGFFMMETLKLALTTYATDKKAWEIMIHRAMSKNFSWEHSSKEYLNLYASLVK</sequence>
<evidence type="ECO:0000256" key="7">
    <source>
        <dbReference type="HAMAP-Rule" id="MF_00484"/>
    </source>
</evidence>
<proteinExistence type="inferred from homology"/>
<dbReference type="HAMAP" id="MF_00484">
    <property type="entry name" value="Glycogen_synth"/>
    <property type="match status" value="1"/>
</dbReference>
<gene>
    <name evidence="7" type="primary">glgA</name>
    <name evidence="10" type="ORF">CBF29_00710</name>
</gene>
<dbReference type="EC" id="2.4.1.21" evidence="7"/>
<evidence type="ECO:0000259" key="8">
    <source>
        <dbReference type="Pfam" id="PF00534"/>
    </source>
</evidence>
<comment type="caution">
    <text evidence="10">The sequence shown here is derived from an EMBL/GenBank/DDBJ whole genome shotgun (WGS) entry which is preliminary data.</text>
</comment>
<dbReference type="GO" id="GO:0004373">
    <property type="term" value="F:alpha-1,4-glucan glucosyltransferase (UDP-glucose donor) activity"/>
    <property type="evidence" value="ECO:0007669"/>
    <property type="project" value="InterPro"/>
</dbReference>
<dbReference type="CDD" id="cd03791">
    <property type="entry name" value="GT5_Glycogen_synthase_DULL1-like"/>
    <property type="match status" value="1"/>
</dbReference>
<dbReference type="SUPFAM" id="SSF53756">
    <property type="entry name" value="UDP-Glycosyltransferase/glycogen phosphorylase"/>
    <property type="match status" value="1"/>
</dbReference>
<dbReference type="InterPro" id="IPR013534">
    <property type="entry name" value="Starch_synth_cat_dom"/>
</dbReference>
<evidence type="ECO:0000256" key="5">
    <source>
        <dbReference type="ARBA" id="ARBA00022679"/>
    </source>
</evidence>
<dbReference type="UniPathway" id="UPA00164"/>
<feature type="domain" description="Starch synthase catalytic" evidence="9">
    <location>
        <begin position="2"/>
        <end position="236"/>
    </location>
</feature>
<dbReference type="InterPro" id="IPR011835">
    <property type="entry name" value="GS/SS"/>
</dbReference>
<comment type="pathway">
    <text evidence="7">Glycan biosynthesis; glycogen biosynthesis.</text>
</comment>
<feature type="domain" description="Glycosyl transferase family 1" evidence="8">
    <location>
        <begin position="288"/>
        <end position="409"/>
    </location>
</feature>
<dbReference type="Proteomes" id="UP000287605">
    <property type="component" value="Unassembled WGS sequence"/>
</dbReference>
<evidence type="ECO:0000256" key="1">
    <source>
        <dbReference type="ARBA" id="ARBA00001478"/>
    </source>
</evidence>
<keyword evidence="6 7" id="KW-0320">Glycogen biosynthesis</keyword>
<dbReference type="InterPro" id="IPR001296">
    <property type="entry name" value="Glyco_trans_1"/>
</dbReference>
<keyword evidence="5 7" id="KW-0808">Transferase</keyword>
<comment type="catalytic activity">
    <reaction evidence="1 7">
        <text>[(1-&gt;4)-alpha-D-glucosyl](n) + ADP-alpha-D-glucose = [(1-&gt;4)-alpha-D-glucosyl](n+1) + ADP + H(+)</text>
        <dbReference type="Rhea" id="RHEA:18189"/>
        <dbReference type="Rhea" id="RHEA-COMP:9584"/>
        <dbReference type="Rhea" id="RHEA-COMP:9587"/>
        <dbReference type="ChEBI" id="CHEBI:15378"/>
        <dbReference type="ChEBI" id="CHEBI:15444"/>
        <dbReference type="ChEBI" id="CHEBI:57498"/>
        <dbReference type="ChEBI" id="CHEBI:456216"/>
        <dbReference type="EC" id="2.4.1.21"/>
    </reaction>
</comment>
<evidence type="ECO:0000256" key="6">
    <source>
        <dbReference type="ARBA" id="ARBA00023056"/>
    </source>
</evidence>
<organism evidence="10 11">
    <name type="scientific">Vagococcus elongatus</name>
    <dbReference type="NCBI Taxonomy" id="180344"/>
    <lineage>
        <taxon>Bacteria</taxon>
        <taxon>Bacillati</taxon>
        <taxon>Bacillota</taxon>
        <taxon>Bacilli</taxon>
        <taxon>Lactobacillales</taxon>
        <taxon>Enterococcaceae</taxon>
        <taxon>Vagococcus</taxon>
    </lineage>
</organism>
<dbReference type="OrthoDB" id="9808590at2"/>
<evidence type="ECO:0000256" key="3">
    <source>
        <dbReference type="ARBA" id="ARBA00010281"/>
    </source>
</evidence>